<proteinExistence type="predicted"/>
<evidence type="ECO:0000313" key="1">
    <source>
        <dbReference type="EMBL" id="MBC9208343.1"/>
    </source>
</evidence>
<comment type="caution">
    <text evidence="1">The sequence shown here is derived from an EMBL/GenBank/DDBJ whole genome shotgun (WGS) entry which is preliminary data.</text>
</comment>
<dbReference type="RefSeq" id="WP_187785500.1">
    <property type="nucleotide sequence ID" value="NZ_JACTVA010000030.1"/>
</dbReference>
<accession>A0ABR7RPP8</accession>
<dbReference type="InterPro" id="IPR021747">
    <property type="entry name" value="DUF3313"/>
</dbReference>
<dbReference type="EMBL" id="JACTVA010000030">
    <property type="protein sequence ID" value="MBC9208343.1"/>
    <property type="molecule type" value="Genomic_DNA"/>
</dbReference>
<evidence type="ECO:0000313" key="2">
    <source>
        <dbReference type="Proteomes" id="UP000626026"/>
    </source>
</evidence>
<protein>
    <submittedName>
        <fullName evidence="1">DUF3313 domain-containing protein</fullName>
    </submittedName>
</protein>
<keyword evidence="2" id="KW-1185">Reference proteome</keyword>
<organism evidence="1 2">
    <name type="scientific">Teichococcus aerophilus</name>
    <dbReference type="NCBI Taxonomy" id="1224513"/>
    <lineage>
        <taxon>Bacteria</taxon>
        <taxon>Pseudomonadati</taxon>
        <taxon>Pseudomonadota</taxon>
        <taxon>Alphaproteobacteria</taxon>
        <taxon>Acetobacterales</taxon>
        <taxon>Roseomonadaceae</taxon>
        <taxon>Roseomonas</taxon>
    </lineage>
</organism>
<reference evidence="1 2" key="1">
    <citation type="journal article" date="2013" name="Int. J. Syst. Evol. Microbiol.">
        <title>Roseomonas aerophila sp. nov., isolated from air.</title>
        <authorList>
            <person name="Kim S.J."/>
            <person name="Weon H.Y."/>
            <person name="Ahn J.H."/>
            <person name="Hong S.B."/>
            <person name="Seok S.J."/>
            <person name="Whang K.S."/>
            <person name="Kwon S.W."/>
        </authorList>
    </citation>
    <scope>NUCLEOTIDE SEQUENCE [LARGE SCALE GENOMIC DNA]</scope>
    <source>
        <strain evidence="1 2">NBRC 108923</strain>
    </source>
</reference>
<gene>
    <name evidence="1" type="ORF">IBL26_15970</name>
</gene>
<sequence length="120" mass="12454">MGPRLGQRFALVNDAAPNTLRIRLTLAGAATTPVLSTVTRFDIGGGLYNGVQAARGGEGLFISSASYAVEIFDAASNTLLDAFVAKQYPNAYNIPAGIGSLAAARTGIDKGAEELLEQPR</sequence>
<name>A0ABR7RPP8_9PROT</name>
<dbReference type="Pfam" id="PF11769">
    <property type="entry name" value="DUF3313"/>
    <property type="match status" value="1"/>
</dbReference>
<dbReference type="Proteomes" id="UP000626026">
    <property type="component" value="Unassembled WGS sequence"/>
</dbReference>